<accession>A0A177AW11</accession>
<dbReference type="Proteomes" id="UP000078046">
    <property type="component" value="Unassembled WGS sequence"/>
</dbReference>
<keyword evidence="2" id="KW-1185">Reference proteome</keyword>
<reference evidence="1 2" key="1">
    <citation type="submission" date="2016-04" db="EMBL/GenBank/DDBJ databases">
        <title>The genome of Intoshia linei affirms orthonectids as highly simplified spiralians.</title>
        <authorList>
            <person name="Mikhailov K.V."/>
            <person name="Slusarev G.S."/>
            <person name="Nikitin M.A."/>
            <person name="Logacheva M.D."/>
            <person name="Penin A."/>
            <person name="Aleoshin V."/>
            <person name="Panchin Y.V."/>
        </authorList>
    </citation>
    <scope>NUCLEOTIDE SEQUENCE [LARGE SCALE GENOMIC DNA]</scope>
    <source>
        <strain evidence="1">Intl2013</strain>
        <tissue evidence="1">Whole animal</tissue>
    </source>
</reference>
<gene>
    <name evidence="1" type="ORF">A3Q56_06229</name>
</gene>
<name>A0A177AW11_9BILA</name>
<proteinExistence type="predicted"/>
<protein>
    <submittedName>
        <fullName evidence="1">Uncharacterized protein</fullName>
    </submittedName>
</protein>
<organism evidence="1 2">
    <name type="scientific">Intoshia linei</name>
    <dbReference type="NCBI Taxonomy" id="1819745"/>
    <lineage>
        <taxon>Eukaryota</taxon>
        <taxon>Metazoa</taxon>
        <taxon>Spiralia</taxon>
        <taxon>Lophotrochozoa</taxon>
        <taxon>Mesozoa</taxon>
        <taxon>Orthonectida</taxon>
        <taxon>Rhopaluridae</taxon>
        <taxon>Intoshia</taxon>
    </lineage>
</organism>
<sequence length="93" mass="10771">MVVILNISCTLNNFNFLTFSTTTLDKYPNNFIIEQIIYLCHKESKENANFYVELSIIGEGNDYIYKCVDEETRLKSIELAKVSTEENDESETD</sequence>
<dbReference type="EMBL" id="LWCA01001062">
    <property type="protein sequence ID" value="OAF66020.1"/>
    <property type="molecule type" value="Genomic_DNA"/>
</dbReference>
<evidence type="ECO:0000313" key="2">
    <source>
        <dbReference type="Proteomes" id="UP000078046"/>
    </source>
</evidence>
<evidence type="ECO:0000313" key="1">
    <source>
        <dbReference type="EMBL" id="OAF66020.1"/>
    </source>
</evidence>
<comment type="caution">
    <text evidence="1">The sequence shown here is derived from an EMBL/GenBank/DDBJ whole genome shotgun (WGS) entry which is preliminary data.</text>
</comment>
<dbReference type="AlphaFoldDB" id="A0A177AW11"/>